<accession>A0ABS4L291</accession>
<evidence type="ECO:0000313" key="1">
    <source>
        <dbReference type="EMBL" id="MBP2035891.1"/>
    </source>
</evidence>
<dbReference type="EMBL" id="JAGGLQ010000002">
    <property type="protein sequence ID" value="MBP2035891.1"/>
    <property type="molecule type" value="Genomic_DNA"/>
</dbReference>
<organism evidence="1 2">
    <name type="scientific">Streptomyces avidinii</name>
    <dbReference type="NCBI Taxonomy" id="1895"/>
    <lineage>
        <taxon>Bacteria</taxon>
        <taxon>Bacillati</taxon>
        <taxon>Actinomycetota</taxon>
        <taxon>Actinomycetes</taxon>
        <taxon>Kitasatosporales</taxon>
        <taxon>Streptomycetaceae</taxon>
        <taxon>Streptomyces</taxon>
    </lineage>
</organism>
<sequence length="118" mass="12858">MTPTDDRQFPAAPATAFWLIRPSRPPAEQPVVFLGSEGETGVVARDPGDFLSLLADGFGGPWEAATSYEPDWNARPDQELAAIAEGFAPHQRRTAAAVIELAAEEFPDFDDIIMELCR</sequence>
<comment type="caution">
    <text evidence="1">The sequence shown here is derived from an EMBL/GenBank/DDBJ whole genome shotgun (WGS) entry which is preliminary data.</text>
</comment>
<keyword evidence="2" id="KW-1185">Reference proteome</keyword>
<dbReference type="Proteomes" id="UP001519310">
    <property type="component" value="Unassembled WGS sequence"/>
</dbReference>
<protein>
    <recommendedName>
        <fullName evidence="3">SUKH-4 immunity protein of toxin-antitoxin system</fullName>
    </recommendedName>
</protein>
<name>A0ABS4L291_STRAV</name>
<dbReference type="RefSeq" id="WP_189967800.1">
    <property type="nucleotide sequence ID" value="NZ_BMVL01000004.1"/>
</dbReference>
<gene>
    <name evidence="1" type="ORF">J2Z77_001678</name>
</gene>
<evidence type="ECO:0008006" key="3">
    <source>
        <dbReference type="Google" id="ProtNLM"/>
    </source>
</evidence>
<evidence type="ECO:0000313" key="2">
    <source>
        <dbReference type="Proteomes" id="UP001519310"/>
    </source>
</evidence>
<reference evidence="1 2" key="1">
    <citation type="submission" date="2021-03" db="EMBL/GenBank/DDBJ databases">
        <title>Genomic Encyclopedia of Type Strains, Phase IV (KMG-IV): sequencing the most valuable type-strain genomes for metagenomic binning, comparative biology and taxonomic classification.</title>
        <authorList>
            <person name="Goeker M."/>
        </authorList>
    </citation>
    <scope>NUCLEOTIDE SEQUENCE [LARGE SCALE GENOMIC DNA]</scope>
    <source>
        <strain evidence="1 2">DSM 40526</strain>
    </source>
</reference>
<proteinExistence type="predicted"/>